<reference evidence="10 11" key="1">
    <citation type="submission" date="2006-10" db="EMBL/GenBank/DDBJ databases">
        <title>The Genome Sequence of Batrachochytrium dendrobatidis JEL423.</title>
        <authorList>
            <consortium name="The Broad Institute Genome Sequencing Platform"/>
            <person name="Birren B."/>
            <person name="Lander E."/>
            <person name="Galagan J."/>
            <person name="Cuomo C."/>
            <person name="Devon K."/>
            <person name="Jaffe D."/>
            <person name="Butler J."/>
            <person name="Alvarez P."/>
            <person name="Gnerre S."/>
            <person name="Grabherr M."/>
            <person name="Kleber M."/>
            <person name="Mauceli E."/>
            <person name="Brockman W."/>
            <person name="Young S."/>
            <person name="LaButti K."/>
            <person name="Sykes S."/>
            <person name="DeCaprio D."/>
            <person name="Crawford M."/>
            <person name="Koehrsen M."/>
            <person name="Engels R."/>
            <person name="Montgomery P."/>
            <person name="Pearson M."/>
            <person name="Howarth C."/>
            <person name="Larson L."/>
            <person name="White J."/>
            <person name="O'Leary S."/>
            <person name="Kodira C."/>
            <person name="Zeng Q."/>
            <person name="Yandava C."/>
            <person name="Alvarado L."/>
            <person name="Longcore J."/>
            <person name="James T."/>
        </authorList>
    </citation>
    <scope>NUCLEOTIDE SEQUENCE [LARGE SCALE GENOMIC DNA]</scope>
    <source>
        <strain evidence="10 11">JEL423</strain>
    </source>
</reference>
<dbReference type="FunFam" id="2.40.70.10:FF:000017">
    <property type="entry name" value="Uncharacterized protein"/>
    <property type="match status" value="1"/>
</dbReference>
<accession>A0A177WZF3</accession>
<evidence type="ECO:0000313" key="10">
    <source>
        <dbReference type="EMBL" id="OAJ45473.1"/>
    </source>
</evidence>
<dbReference type="PANTHER" id="PTHR47965:SF12">
    <property type="entry name" value="ASPARTIC PROTEINASE 3-RELATED"/>
    <property type="match status" value="1"/>
</dbReference>
<dbReference type="FunFam" id="2.40.70.10:FF:000101">
    <property type="entry name" value="Uncharacterized protein"/>
    <property type="match status" value="1"/>
</dbReference>
<evidence type="ECO:0000256" key="6">
    <source>
        <dbReference type="ARBA" id="ARBA00023145"/>
    </source>
</evidence>
<keyword evidence="6" id="KW-0865">Zymogen</keyword>
<dbReference type="GO" id="GO:0006508">
    <property type="term" value="P:proteolysis"/>
    <property type="evidence" value="ECO:0007669"/>
    <property type="project" value="UniProtKB-KW"/>
</dbReference>
<feature type="chain" id="PRO_5008078049" description="Peptidase A1 domain-containing protein" evidence="8">
    <location>
        <begin position="18"/>
        <end position="476"/>
    </location>
</feature>
<evidence type="ECO:0000256" key="3">
    <source>
        <dbReference type="ARBA" id="ARBA00022729"/>
    </source>
</evidence>
<dbReference type="InterPro" id="IPR001461">
    <property type="entry name" value="Aspartic_peptidase_A1"/>
</dbReference>
<dbReference type="GO" id="GO:0004190">
    <property type="term" value="F:aspartic-type endopeptidase activity"/>
    <property type="evidence" value="ECO:0007669"/>
    <property type="project" value="UniProtKB-KW"/>
</dbReference>
<evidence type="ECO:0000256" key="1">
    <source>
        <dbReference type="ARBA" id="ARBA00007447"/>
    </source>
</evidence>
<dbReference type="Gene3D" id="2.40.70.10">
    <property type="entry name" value="Acid Proteases"/>
    <property type="match status" value="2"/>
</dbReference>
<gene>
    <name evidence="10" type="ORF">BDEG_28612</name>
</gene>
<feature type="domain" description="Peptidase A1" evidence="9">
    <location>
        <begin position="50"/>
        <end position="401"/>
    </location>
</feature>
<proteinExistence type="inferred from homology"/>
<evidence type="ECO:0000259" key="9">
    <source>
        <dbReference type="PROSITE" id="PS51767"/>
    </source>
</evidence>
<dbReference type="SUPFAM" id="SSF50630">
    <property type="entry name" value="Acid proteases"/>
    <property type="match status" value="1"/>
</dbReference>
<keyword evidence="2" id="KW-0645">Protease</keyword>
<dbReference type="PANTHER" id="PTHR47965">
    <property type="entry name" value="ASPARTYL PROTEASE-RELATED"/>
    <property type="match status" value="1"/>
</dbReference>
<evidence type="ECO:0000256" key="5">
    <source>
        <dbReference type="ARBA" id="ARBA00022801"/>
    </source>
</evidence>
<evidence type="ECO:0000256" key="4">
    <source>
        <dbReference type="ARBA" id="ARBA00022750"/>
    </source>
</evidence>
<dbReference type="VEuPathDB" id="FungiDB:BDEG_28612"/>
<dbReference type="Proteomes" id="UP000077115">
    <property type="component" value="Unassembled WGS sequence"/>
</dbReference>
<sequence>MLITLECVLLALQAVAAVRIPLDSSTGIAGQSSNRLSKRSPVELGLGASRCFAIKSNVYGVDLNLLVDSSVSDIVVPLPSSSNDVGLAIQSIPGGQPVTINYKGDEYNGISSTTAVTIPGTRITGIDLPVLAVQKKSASLIGINPKFDGVFGFGHPSLSKHHSPITAINVLYNDGVISKNEVGLQLCPYEMLSDSFINIGNTDITEKCGTNGKSIAWVQSPPNSYSTVNIKSILVNGEKVDLPAGFQKKVEHGRTLYSSLETCSTYMHFPETVVAALISAILDNGAITVKSNLFDDQLSKEEIEKIFLKHYLMPTSNYNIKWDRMPTLSITMHAETPVTVENRNSVVTIKLGPRSYMQRYDSKRFEFAIEVGSDYYAALGIPFMNQLGLTFDRRHARIGFGPGCGCEAATDGYPSISTGYRVLWPLTQLSEQPSTSGSGGASTRRRKPTTAADQAVVSEDTHDTAKSHKQTLNKLD</sequence>
<evidence type="ECO:0000256" key="8">
    <source>
        <dbReference type="SAM" id="SignalP"/>
    </source>
</evidence>
<dbReference type="AlphaFoldDB" id="A0A177WZF3"/>
<evidence type="ECO:0000256" key="2">
    <source>
        <dbReference type="ARBA" id="ARBA00022670"/>
    </source>
</evidence>
<evidence type="ECO:0000256" key="7">
    <source>
        <dbReference type="SAM" id="MobiDB-lite"/>
    </source>
</evidence>
<dbReference type="InterPro" id="IPR033121">
    <property type="entry name" value="PEPTIDASE_A1"/>
</dbReference>
<reference evidence="10 11" key="2">
    <citation type="submission" date="2016-05" db="EMBL/GenBank/DDBJ databases">
        <title>Lineage-specific infection strategies underlie the spectrum of fungal disease in amphibians.</title>
        <authorList>
            <person name="Cuomo C.A."/>
            <person name="Farrer R.A."/>
            <person name="James T."/>
            <person name="Longcore J."/>
            <person name="Birren B."/>
        </authorList>
    </citation>
    <scope>NUCLEOTIDE SEQUENCE [LARGE SCALE GENOMIC DNA]</scope>
    <source>
        <strain evidence="10 11">JEL423</strain>
    </source>
</reference>
<name>A0A177WZF3_BATDL</name>
<dbReference type="PROSITE" id="PS51767">
    <property type="entry name" value="PEPTIDASE_A1"/>
    <property type="match status" value="1"/>
</dbReference>
<dbReference type="EMBL" id="DS022318">
    <property type="protein sequence ID" value="OAJ45473.1"/>
    <property type="molecule type" value="Genomic_DNA"/>
</dbReference>
<keyword evidence="5" id="KW-0378">Hydrolase</keyword>
<organism evidence="10 11">
    <name type="scientific">Batrachochytrium dendrobatidis (strain JEL423)</name>
    <dbReference type="NCBI Taxonomy" id="403673"/>
    <lineage>
        <taxon>Eukaryota</taxon>
        <taxon>Fungi</taxon>
        <taxon>Fungi incertae sedis</taxon>
        <taxon>Chytridiomycota</taxon>
        <taxon>Chytridiomycota incertae sedis</taxon>
        <taxon>Chytridiomycetes</taxon>
        <taxon>Rhizophydiales</taxon>
        <taxon>Rhizophydiales incertae sedis</taxon>
        <taxon>Batrachochytrium</taxon>
    </lineage>
</organism>
<dbReference type="Pfam" id="PF00026">
    <property type="entry name" value="Asp"/>
    <property type="match status" value="1"/>
</dbReference>
<protein>
    <recommendedName>
        <fullName evidence="9">Peptidase A1 domain-containing protein</fullName>
    </recommendedName>
</protein>
<dbReference type="InterPro" id="IPR021109">
    <property type="entry name" value="Peptidase_aspartic_dom_sf"/>
</dbReference>
<comment type="similarity">
    <text evidence="1">Belongs to the peptidase A1 family.</text>
</comment>
<feature type="region of interest" description="Disordered" evidence="7">
    <location>
        <begin position="430"/>
        <end position="476"/>
    </location>
</feature>
<keyword evidence="3 8" id="KW-0732">Signal</keyword>
<feature type="compositionally biased region" description="Basic residues" evidence="7">
    <location>
        <begin position="467"/>
        <end position="476"/>
    </location>
</feature>
<keyword evidence="4" id="KW-0064">Aspartyl protease</keyword>
<dbReference type="OrthoDB" id="2152801at2759"/>
<feature type="signal peptide" evidence="8">
    <location>
        <begin position="1"/>
        <end position="17"/>
    </location>
</feature>
<evidence type="ECO:0000313" key="11">
    <source>
        <dbReference type="Proteomes" id="UP000077115"/>
    </source>
</evidence>